<evidence type="ECO:0000313" key="2">
    <source>
        <dbReference type="EMBL" id="KNE73304.1"/>
    </source>
</evidence>
<dbReference type="InterPro" id="IPR011989">
    <property type="entry name" value="ARM-like"/>
</dbReference>
<dbReference type="eggNOG" id="KOG2259">
    <property type="taxonomic scope" value="Eukaryota"/>
</dbReference>
<dbReference type="STRING" id="578462.A0A0L0TFC4"/>
<dbReference type="OrthoDB" id="18190at2759"/>
<dbReference type="Proteomes" id="UP000054350">
    <property type="component" value="Unassembled WGS sequence"/>
</dbReference>
<dbReference type="AlphaFoldDB" id="A0A0L0TFC4"/>
<feature type="compositionally biased region" description="Basic and acidic residues" evidence="1">
    <location>
        <begin position="1"/>
        <end position="12"/>
    </location>
</feature>
<protein>
    <recommendedName>
        <fullName evidence="4">Condensin complex subunit 1 C-terminal domain-containing protein</fullName>
    </recommendedName>
</protein>
<gene>
    <name evidence="2" type="ORF">AMAG_17472</name>
</gene>
<dbReference type="PANTHER" id="PTHR20938:SF0">
    <property type="entry name" value="INTEGRATOR COMPLEX SUBUNIT 4"/>
    <property type="match status" value="1"/>
</dbReference>
<accession>A0A0L0TFC4</accession>
<dbReference type="PANTHER" id="PTHR20938">
    <property type="entry name" value="INTEGRATOR COMPLEX SUBUNIT 4"/>
    <property type="match status" value="1"/>
</dbReference>
<dbReference type="Gene3D" id="1.25.10.10">
    <property type="entry name" value="Leucine-rich Repeat Variant"/>
    <property type="match status" value="1"/>
</dbReference>
<organism evidence="2 3">
    <name type="scientific">Allomyces macrogynus (strain ATCC 38327)</name>
    <name type="common">Allomyces javanicus var. macrogynus</name>
    <dbReference type="NCBI Taxonomy" id="578462"/>
    <lineage>
        <taxon>Eukaryota</taxon>
        <taxon>Fungi</taxon>
        <taxon>Fungi incertae sedis</taxon>
        <taxon>Blastocladiomycota</taxon>
        <taxon>Blastocladiomycetes</taxon>
        <taxon>Blastocladiales</taxon>
        <taxon>Blastocladiaceae</taxon>
        <taxon>Allomyces</taxon>
    </lineage>
</organism>
<evidence type="ECO:0000256" key="1">
    <source>
        <dbReference type="SAM" id="MobiDB-lite"/>
    </source>
</evidence>
<keyword evidence="3" id="KW-1185">Reference proteome</keyword>
<dbReference type="SUPFAM" id="SSF48371">
    <property type="entry name" value="ARM repeat"/>
    <property type="match status" value="1"/>
</dbReference>
<reference evidence="3" key="2">
    <citation type="submission" date="2009-11" db="EMBL/GenBank/DDBJ databases">
        <title>The Genome Sequence of Allomyces macrogynus strain ATCC 38327.</title>
        <authorList>
            <consortium name="The Broad Institute Genome Sequencing Platform"/>
            <person name="Russ C."/>
            <person name="Cuomo C."/>
            <person name="Shea T."/>
            <person name="Young S.K."/>
            <person name="Zeng Q."/>
            <person name="Koehrsen M."/>
            <person name="Haas B."/>
            <person name="Borodovsky M."/>
            <person name="Guigo R."/>
            <person name="Alvarado L."/>
            <person name="Berlin A."/>
            <person name="Borenstein D."/>
            <person name="Chen Z."/>
            <person name="Engels R."/>
            <person name="Freedman E."/>
            <person name="Gellesch M."/>
            <person name="Goldberg J."/>
            <person name="Griggs A."/>
            <person name="Gujja S."/>
            <person name="Heiman D."/>
            <person name="Hepburn T."/>
            <person name="Howarth C."/>
            <person name="Jen D."/>
            <person name="Larson L."/>
            <person name="Lewis B."/>
            <person name="Mehta T."/>
            <person name="Park D."/>
            <person name="Pearson M."/>
            <person name="Roberts A."/>
            <person name="Saif S."/>
            <person name="Shenoy N."/>
            <person name="Sisk P."/>
            <person name="Stolte C."/>
            <person name="Sykes S."/>
            <person name="Walk T."/>
            <person name="White J."/>
            <person name="Yandava C."/>
            <person name="Burger G."/>
            <person name="Gray M.W."/>
            <person name="Holland P.W.H."/>
            <person name="King N."/>
            <person name="Lang F.B.F."/>
            <person name="Roger A.J."/>
            <person name="Ruiz-Trillo I."/>
            <person name="Lander E."/>
            <person name="Nusbaum C."/>
        </authorList>
    </citation>
    <scope>NUCLEOTIDE SEQUENCE [LARGE SCALE GENOMIC DNA]</scope>
    <source>
        <strain evidence="3">ATCC 38327</strain>
    </source>
</reference>
<proteinExistence type="predicted"/>
<feature type="compositionally biased region" description="Low complexity" evidence="1">
    <location>
        <begin position="28"/>
        <end position="64"/>
    </location>
</feature>
<evidence type="ECO:0000313" key="3">
    <source>
        <dbReference type="Proteomes" id="UP000054350"/>
    </source>
</evidence>
<feature type="region of interest" description="Disordered" evidence="1">
    <location>
        <begin position="1"/>
        <end position="85"/>
    </location>
</feature>
<dbReference type="InterPro" id="IPR016024">
    <property type="entry name" value="ARM-type_fold"/>
</dbReference>
<dbReference type="EMBL" id="GG745394">
    <property type="protein sequence ID" value="KNE73304.1"/>
    <property type="molecule type" value="Genomic_DNA"/>
</dbReference>
<evidence type="ECO:0008006" key="4">
    <source>
        <dbReference type="Google" id="ProtNLM"/>
    </source>
</evidence>
<reference evidence="2 3" key="1">
    <citation type="submission" date="2009-11" db="EMBL/GenBank/DDBJ databases">
        <title>Annotation of Allomyces macrogynus ATCC 38327.</title>
        <authorList>
            <consortium name="The Broad Institute Genome Sequencing Platform"/>
            <person name="Russ C."/>
            <person name="Cuomo C."/>
            <person name="Burger G."/>
            <person name="Gray M.W."/>
            <person name="Holland P.W.H."/>
            <person name="King N."/>
            <person name="Lang F.B.F."/>
            <person name="Roger A.J."/>
            <person name="Ruiz-Trillo I."/>
            <person name="Young S.K."/>
            <person name="Zeng Q."/>
            <person name="Gargeya S."/>
            <person name="Fitzgerald M."/>
            <person name="Haas B."/>
            <person name="Abouelleil A."/>
            <person name="Alvarado L."/>
            <person name="Arachchi H.M."/>
            <person name="Berlin A."/>
            <person name="Chapman S.B."/>
            <person name="Gearin G."/>
            <person name="Goldberg J."/>
            <person name="Griggs A."/>
            <person name="Gujja S."/>
            <person name="Hansen M."/>
            <person name="Heiman D."/>
            <person name="Howarth C."/>
            <person name="Larimer J."/>
            <person name="Lui A."/>
            <person name="MacDonald P.J.P."/>
            <person name="McCowen C."/>
            <person name="Montmayeur A."/>
            <person name="Murphy C."/>
            <person name="Neiman D."/>
            <person name="Pearson M."/>
            <person name="Priest M."/>
            <person name="Roberts A."/>
            <person name="Saif S."/>
            <person name="Shea T."/>
            <person name="Sisk P."/>
            <person name="Stolte C."/>
            <person name="Sykes S."/>
            <person name="Wortman J."/>
            <person name="Nusbaum C."/>
            <person name="Birren B."/>
        </authorList>
    </citation>
    <scope>NUCLEOTIDE SEQUENCE [LARGE SCALE GENOMIC DNA]</scope>
    <source>
        <strain evidence="2 3">ATCC 38327</strain>
    </source>
</reference>
<name>A0A0L0TFC4_ALLM3</name>
<sequence>MDSAPRRPDASRPRKRTSTADDAWAISTMATAASRTNAAAPTNGARASGSASPAPSSRPSSAASVHVPPGKRARTEPPSKPKTPVVIDIMSSDDEVDAEPTSATTAAPKASLSTAEVATAVRAAGTANSDGPNPPRTASARCASTLATSLTLQAGDDQVLLALFTTLADSTLSSSTHHHAQWHHVAGQYLGHANPRVREAACTALLCLHEARGTTNTLDAALYSHVAASAIVDKDALVRKAAIPLLRAFAQTYPSEPSPLDPPSRSTGPANQPKPLVADAFCRICDRVINDTSVDIRRAAALELGEFPLVPKDLLLQTLSKKALARNDGRNAQDSHLADSWQRYAGAFVHATEDEFQEVRHAALDAIAKLGAQHREFAAEAVDFLVDMSNDEVQDIRNRAIDVLTTMSSTAPIMLSRTDIEDFSDLFHDPTPVIRHRLYQFLGTVRYDSCEALKVVIGKLRQNLNDVPEDIQELMRAFKDVAVVNGDLVAQDAHMILKLDPRFLRKEFRVDEVQPPHHAVPFVSR</sequence>
<dbReference type="VEuPathDB" id="FungiDB:AMAG_17472"/>